<accession>A0A1G7Z963</accession>
<dbReference type="AlphaFoldDB" id="A0A1G7Z963"/>
<proteinExistence type="predicted"/>
<name>A0A1G7Z963_9BACT</name>
<dbReference type="EMBL" id="FNAN01000027">
    <property type="protein sequence ID" value="SDH04660.1"/>
    <property type="molecule type" value="Genomic_DNA"/>
</dbReference>
<evidence type="ECO:0000313" key="2">
    <source>
        <dbReference type="EMBL" id="SDH04660.1"/>
    </source>
</evidence>
<dbReference type="Proteomes" id="UP000198748">
    <property type="component" value="Unassembled WGS sequence"/>
</dbReference>
<dbReference type="InterPro" id="IPR035903">
    <property type="entry name" value="HesB-like_dom_sf"/>
</dbReference>
<protein>
    <submittedName>
        <fullName evidence="2">Iron-sulfur cluster assembly protein</fullName>
    </submittedName>
</protein>
<reference evidence="3" key="1">
    <citation type="submission" date="2016-10" db="EMBL/GenBank/DDBJ databases">
        <authorList>
            <person name="Varghese N."/>
            <person name="Submissions S."/>
        </authorList>
    </citation>
    <scope>NUCLEOTIDE SEQUENCE [LARGE SCALE GENOMIC DNA]</scope>
    <source>
        <strain evidence="3">DSM 25329</strain>
    </source>
</reference>
<dbReference type="InterPro" id="IPR000361">
    <property type="entry name" value="ATAP_core_dom"/>
</dbReference>
<dbReference type="STRING" id="659014.SAMN04487996_12789"/>
<gene>
    <name evidence="2" type="ORF">SAMN04487996_12789</name>
</gene>
<sequence>MNNPIQLTEAAKLEIRSTLEANKIPDTYGLRVGLRGGACSGSFLLGFDTATEHDQTYLIEGIKVLIDKRHLMYVIGVSVDFEEGANGSGYTVSAAEKLK</sequence>
<dbReference type="SUPFAM" id="SSF89360">
    <property type="entry name" value="HesB-like domain"/>
    <property type="match status" value="1"/>
</dbReference>
<evidence type="ECO:0000259" key="1">
    <source>
        <dbReference type="Pfam" id="PF01521"/>
    </source>
</evidence>
<evidence type="ECO:0000313" key="3">
    <source>
        <dbReference type="Proteomes" id="UP000198748"/>
    </source>
</evidence>
<keyword evidence="3" id="KW-1185">Reference proteome</keyword>
<dbReference type="Pfam" id="PF01521">
    <property type="entry name" value="Fe-S_biosyn"/>
    <property type="match status" value="1"/>
</dbReference>
<dbReference type="Gene3D" id="2.60.300.12">
    <property type="entry name" value="HesB-like domain"/>
    <property type="match status" value="1"/>
</dbReference>
<organism evidence="2 3">
    <name type="scientific">Dyadobacter soli</name>
    <dbReference type="NCBI Taxonomy" id="659014"/>
    <lineage>
        <taxon>Bacteria</taxon>
        <taxon>Pseudomonadati</taxon>
        <taxon>Bacteroidota</taxon>
        <taxon>Cytophagia</taxon>
        <taxon>Cytophagales</taxon>
        <taxon>Spirosomataceae</taxon>
        <taxon>Dyadobacter</taxon>
    </lineage>
</organism>
<dbReference type="OrthoDB" id="9801228at2"/>
<feature type="domain" description="Core" evidence="1">
    <location>
        <begin position="5"/>
        <end position="89"/>
    </location>
</feature>